<proteinExistence type="inferred from homology"/>
<dbReference type="FunFam" id="3.30.300.30:FF:000010">
    <property type="entry name" value="Enterobactin synthetase component F"/>
    <property type="match status" value="5"/>
</dbReference>
<dbReference type="InterPro" id="IPR020806">
    <property type="entry name" value="PKS_PP-bd"/>
</dbReference>
<dbReference type="InterPro" id="IPR042099">
    <property type="entry name" value="ANL_N_sf"/>
</dbReference>
<evidence type="ECO:0000256" key="4">
    <source>
        <dbReference type="ARBA" id="ARBA00022553"/>
    </source>
</evidence>
<name>A0A1H1Y5R9_9PSED</name>
<dbReference type="SUPFAM" id="SSF47336">
    <property type="entry name" value="ACP-like"/>
    <property type="match status" value="5"/>
</dbReference>
<dbReference type="CDD" id="cd17651">
    <property type="entry name" value="A_NRPS_VisG_like"/>
    <property type="match status" value="2"/>
</dbReference>
<comment type="similarity">
    <text evidence="2">Belongs to the ATP-dependent AMP-binding enzyme family.</text>
</comment>
<dbReference type="PANTHER" id="PTHR45527:SF1">
    <property type="entry name" value="FATTY ACID SYNTHASE"/>
    <property type="match status" value="1"/>
</dbReference>
<dbReference type="InterPro" id="IPR001242">
    <property type="entry name" value="Condensation_dom"/>
</dbReference>
<dbReference type="InterPro" id="IPR020845">
    <property type="entry name" value="AMP-binding_CS"/>
</dbReference>
<dbReference type="PROSITE" id="PS50075">
    <property type="entry name" value="CARRIER"/>
    <property type="match status" value="5"/>
</dbReference>
<dbReference type="Gene3D" id="2.30.38.10">
    <property type="entry name" value="Luciferase, Domain 3"/>
    <property type="match status" value="4"/>
</dbReference>
<dbReference type="Gene3D" id="3.40.50.12780">
    <property type="entry name" value="N-terminal domain of ligase-like"/>
    <property type="match status" value="1"/>
</dbReference>
<dbReference type="GO" id="GO:0005737">
    <property type="term" value="C:cytoplasm"/>
    <property type="evidence" value="ECO:0007669"/>
    <property type="project" value="TreeGrafter"/>
</dbReference>
<dbReference type="InterPro" id="IPR010071">
    <property type="entry name" value="AA_adenyl_dom"/>
</dbReference>
<keyword evidence="3" id="KW-0596">Phosphopantetheine</keyword>
<dbReference type="Pfam" id="PF00501">
    <property type="entry name" value="AMP-binding"/>
    <property type="match status" value="5"/>
</dbReference>
<dbReference type="InterPro" id="IPR006162">
    <property type="entry name" value="Ppantetheine_attach_site"/>
</dbReference>
<dbReference type="InterPro" id="IPR009081">
    <property type="entry name" value="PP-bd_ACP"/>
</dbReference>
<dbReference type="GO" id="GO:0044550">
    <property type="term" value="P:secondary metabolite biosynthetic process"/>
    <property type="evidence" value="ECO:0007669"/>
    <property type="project" value="UniProtKB-ARBA"/>
</dbReference>
<evidence type="ECO:0000256" key="1">
    <source>
        <dbReference type="ARBA" id="ARBA00001957"/>
    </source>
</evidence>
<dbReference type="FunFam" id="2.30.38.10:FF:000001">
    <property type="entry name" value="Non-ribosomal peptide synthetase PvdI"/>
    <property type="match status" value="5"/>
</dbReference>
<dbReference type="Pfam" id="PF00668">
    <property type="entry name" value="Condensation"/>
    <property type="match status" value="5"/>
</dbReference>
<dbReference type="Gene3D" id="1.10.1200.10">
    <property type="entry name" value="ACP-like"/>
    <property type="match status" value="5"/>
</dbReference>
<dbReference type="EMBL" id="LT629777">
    <property type="protein sequence ID" value="SDT16773.1"/>
    <property type="molecule type" value="Genomic_DNA"/>
</dbReference>
<gene>
    <name evidence="6" type="ORF">SAMN05216598_4241</name>
</gene>
<dbReference type="SUPFAM" id="SSF56801">
    <property type="entry name" value="Acetyl-CoA synthetase-like"/>
    <property type="match status" value="5"/>
</dbReference>
<dbReference type="FunFam" id="3.30.559.10:FF:000064">
    <property type="entry name" value="Non-ribosomal peptide synthetase OfaC"/>
    <property type="match status" value="1"/>
</dbReference>
<dbReference type="FunFam" id="3.40.50.12780:FF:000012">
    <property type="entry name" value="Non-ribosomal peptide synthetase"/>
    <property type="match status" value="4"/>
</dbReference>
<dbReference type="InterPro" id="IPR036736">
    <property type="entry name" value="ACP-like_sf"/>
</dbReference>
<dbReference type="PANTHER" id="PTHR45527">
    <property type="entry name" value="NONRIBOSOMAL PEPTIDE SYNTHETASE"/>
    <property type="match status" value="1"/>
</dbReference>
<dbReference type="CDD" id="cd19544">
    <property type="entry name" value="E-C_NRPS"/>
    <property type="match status" value="4"/>
</dbReference>
<dbReference type="GO" id="GO:0043041">
    <property type="term" value="P:amino acid activation for nonribosomal peptide biosynthetic process"/>
    <property type="evidence" value="ECO:0007669"/>
    <property type="project" value="TreeGrafter"/>
</dbReference>
<dbReference type="FunFam" id="3.40.50.980:FF:000001">
    <property type="entry name" value="Non-ribosomal peptide synthetase"/>
    <property type="match status" value="5"/>
</dbReference>
<organism evidence="6 7">
    <name type="scientific">Pseudomonas asplenii</name>
    <dbReference type="NCBI Taxonomy" id="53407"/>
    <lineage>
        <taxon>Bacteria</taxon>
        <taxon>Pseudomonadati</taxon>
        <taxon>Pseudomonadota</taxon>
        <taxon>Gammaproteobacteria</taxon>
        <taxon>Pseudomonadales</taxon>
        <taxon>Pseudomonadaceae</taxon>
        <taxon>Pseudomonas</taxon>
    </lineage>
</organism>
<dbReference type="Gene3D" id="3.30.559.30">
    <property type="entry name" value="Nonribosomal peptide synthetase, condensation domain"/>
    <property type="match status" value="5"/>
</dbReference>
<feature type="domain" description="Carrier" evidence="5">
    <location>
        <begin position="3146"/>
        <end position="3220"/>
    </location>
</feature>
<dbReference type="SMART" id="SM00823">
    <property type="entry name" value="PKS_PP"/>
    <property type="match status" value="5"/>
</dbReference>
<sequence length="5367" mass="588118">MAFALTAAQRNIWLDQMTRGDSPLYNIGGYLDIDGPLDPDMFQRSVDLLMQKHDALRMVLLDQRDEEGAPLQSFVETLPMCVAPIDMQGESDPRQAAQDWMQRQIETVFEMRGGPLFRLHLLKLEERRFYFVIHAHHIVLDGWAIDGLFSSVSQIYNALLEERTPDLESPSYVDFIEDDHAYRQSPRFAHDQAYWLEKYSDLPEPLLAPRDLQAHGEASIRSGHFTCGFARHFDVSIDELAQSLQASRFHVLLAVLYVYFTRIHSRDELVVGVPILNRSNAKFKKTLGLFTQLSAVRLRFDADLTFAELVQGICRAVKQDYRNQRFPLSDLNRLLELRRTNRLQLFDLTFSYEPHNYLIQFGQSNARVFKSSNDHEQTPLAIHLRTNLYDNESRLHYIYNEAYFQADEIEPMAERLQHVLDQGLANQQLPVRAFSVLNARDASQLQTWNAGQQQFAQAQTIHQQFEARAAERPEAVALVYQDESLTYGELNARANQVAHRLLALGVRPDDRVAICVERGLAMIVGLLGILKSGAGYVPLDPAYPRERLAYTLDDSAPVALLSQHAVREALPSVDLPLINLDDSDLQDESVQNPQVPGLTPANLAYVIYTSGSTGLPKGVMVEHRNVARLFSATDHWFGFNAQDTWALFHSFAFDFSVWEIWGALLHGGRLLIVPQLVSRSPQDCYALLCSAGVTVLNQTPSAFRQLIAAQGEKGQAHALRQVIFGGEALDTAMLKPWYAREVNASTQLVNMYGITETTVHVTYYPIQAEDAQRVGASPIGKRIPDLRLYLLDGYGHPVPPGMVGELYVGGAGVARGYLNREVLNAERFLDDPFSREPNARMYRTGDLGRWLADGSLEYLGRNDEQVKIRGFRIELGEIEAQLAACEGVRDAVVLVREDEPGDKRLVAYVIAAAGIELDAAQLRDQLRLTLAEYMLPSAFVSLQALPLTANGKLDRKALPAPAAQAYARREYVAPEGTVEVTLAGLWAELLGVDKVGRHDQFFELGGHSLLAVKLIERMHEVGLKADVRVLFGQPTLAALAAASGKGGEVRVPANGIPAGCQHITPDMLPLARLSQAQIDRVVAGVPGGAGNVQDIYALVPLQEGILYHHLTSEEGDPYLLQALLRVDSFEQLLDFSEALQAVIDRHDILRTGVVWEELDEPVQVVWRQARLRVEAYLPHPDHGDVATQLQQHFDPRRMRLDLHQAPMMRLHYAEDLTHNGWVAVLLFHHLIDDATSLALLGQEIEAFTRGLGARLAPSVPYRNHVAQARLGVSREQHEAFFQEMLGDVDEPTLPFGLQDLQGDGSGVEEARLPVAPALGQRLREQARRLGVSNASLHHLAWAQVVGRLSARQDVVFGTVLMGRLHGGEGAERALGMFINTLPLRIAAGEQGIQAAVRTTHARLAALLGHEHAPLSLAQACSGVAAPTPLFSALMNYRHAAVGAQAPEDAGQTRIWGGVEVLGGEERTNYPLTLSVDDLGNSFGLTVQAVAGIGAQRICGYMHTVLEQLSDALDRHPDAPLHSLDWLPPSERRQLLEGFNAFDCAYPPGLLVHQLFEAQAAAQPDAVAVTYEGQRLSYAQLNQWANQIAHRLIAEGIGADDRVAICVERSLEMVAGLVGILKAGAGYVPLDPSYPAERLAYMLEDSAPKVLLTQRGLRERFPQAAMPVLLLETEALEESGIGAAPQSDPQVAGLTAQHLAYLIYTSGSTGQPKGVAMPHAPLVNLMQWQIAQAAEQGRPVQRTLQFAALGFDVAFQEVFSTLCAGGELSLIHADIRLDFRRLFQHICQQRIERLYMPCIALQALAEAMVAETEQPACALQDVITAGEQLRITEPMRRFFERLHEARLHNHYGPTESHVTTALTLSGAPQAWPTLPSIGQPVANTRIYLLDEQRRPVPVGVAGEIYIGGACVARGYLNRDELTAERFIADPFATAQGARLYKTGDLGCWQADGHIDYLGRNDDQIKIRGFRIELGEIEARLGQYPGLRDTAVLAREDRPGEKRLVAYFSLQDGQALPEADDLRVHLQALLPDYMIPAAYVHLEKLPVSPNGKLDRRALPQPSADAFVSRDYQAPLGATETSLAELWCEVLGVERVGRQDHFFELGGHSLLAVKLIERMRQIGLSADVRVLFGQPTLAALAAAVGAGIEIVVPANGIPAGCERITPHMLTLTDLDQDSIDRIVAAVPGGAGNVQDIYPLAPLQEGILYHHISAEQGDPYLLQATFALQDLAHLRSFAEALQAVIDRHDILRTALLWQGLEQPQQVVLRQVELPLEQIPLDAAEGDILGQLQRRFDPRECRLDLTQAPLMRLAFAQDAANQRWVAILLFHHIALDHTALDVMSEEMLAHMQGAAGQLPAAMPYRNYVGQARLGVSREQHEAFFREMLGDVDEPTLPFGLLHVQGDGRGVREVRHDLPVDLCQRLRTQARQLGVTAASLHHLAWARVLGGVSGRDDVVFGTVLLGRMQSGSGADRALGMFINTLPLRVDVGACTVRDAVRQTHQRLTALLGHEHAPLVLAQRCSSVAASSPLFSALLNYRHSPAREASGGDHWAGTQVLDVLERTNYPCTLSVDDQGEGFLLSVQVAAGVDGERVCGYMQTALIQLVEALESSADVAVRDLALLPQTELQQLLETFNPGVTAYPADQTIASRFEAQVLANADALAVVHGEQSLTYAELNRQANQLAHHLLGLGVRPDDRVAICARRDLDTLVGLVAILKSGACYVPIDPSHPAERLAYLLRDSDPRVLLTQAELRDRLPAVEVPVLLLDAQARREAAVDAQPQSNPTVATLSAANLAYVIYTSGSTGEPKGVMVEHRQLSNLVSWHCRAFGLESASQTSSVAGFGFDAMAWEVWPALCVGATLHLPPAKVGSEDIKGLLAWWLAQPLDVSFLPTPIAEYAFSQSLQHPTLRTLLIGGDRLRQFPEGQRFALVNNYGPTETTVVATSGLIDADTAALHIGKPVDNTRVYLLDEHLRPVPLGVAGELYVGGAGVARGYLGRAELTAERFLKDPFSGEPEARMYKTGDLARWLADGNLEYLGRNDDQVKIRGLRIELGEIETRLAGHPALQEAVVLAREDHPGEKRLVAYYSSADATLEIEALRAYLLEQLPDYMVPSAYVRLEVFPLTANGKIDRRALPVPDLAAMVSRGYEAPQGDVEILLAAIWQELLGVEQVGRHDHFFELGGHSLLAVSLIERMRQADLSADVRVLFRQPTLAALAAAVGSGTEIVVPANLIPADCQRITPDLLSLVSLTQAQIDRVVASVRGGATNVQDIYPLAPLQEGILYHHHLAVDHADPYLQHALFAFDSRERVEAFVLALQGVIARHDILRSAVLWEGLDAPVQVVWRQAPLTVHEVSADPLAGDIAEQLRARLDSPQTRLDIRQAPMLHLDYAQDLPNGRWTGLLQFHHLINDATSLGVLVAEIEAHMQGQHGQLAASVPYRNYVAQAHLGVSQAEHEQFFQEMLGDLDEPTLPFGLQDVQGDGQGIEEVHRGLDASLSRRIRAQARQLGVSAASLCHLAWACVLGRVAGRDDVVFGTVLLGRLKGGEGADRALGMFINTLPLRVAVGEQGVRAGVKATHARLTALLGHEHAPLTLAQRCSGVVAPTPLFSALLNYRHLASGSTEQPAWSGIETFAGEERTNYPLTLSVDDLGEDFALCVSTLAEIGAERVCGYMLSALDSLVEALEDKPDLPLARLSIMPAAERERLLVGFNDTALEYPQAQTIHGLFEAQVASTPDALAVVHEDRKLSYRELNEQANRLAHALRKQGVQPDSRVGICVERGAEMVVGLLAILKAGGAYVPLDPAYPAERIAYMLQDSAPAVVLAQDATRDLLAGVSVPVINLDQSTWQDESVQNPEVPGLTSAHLAYLIYTSGSTGLPKGVMIEHRNTVNFLTWAHTAFDNAALAKTLFSTSLNFDLAVYECFAPLTSGGSIKVVKNVLELQHGEHDIGLINTVPSALKALLEVDGLPGSVHTVNVAGEALKRSLVESLFEKTDVQRLCNLYGPSETTTYSSWVAMDREDGFAPHIGKPVGNTQFYLLDEHQQPVPLGVPGEIYIGGAGVARGYLNRDDLTAERFLPDPFSQDTTARMYRTGDLGRYLADGNIEYLGRNDDQVKIRGFRIELGEIDARLAKHPAIHEAVVTAREDVPGDKRLVAYYTLAEGFTSVDIDSLRRHLQEKLPEYMVPAIYVALEKLPLTPNGKLDRKALPAPDLDAVISRGYEAPQGETESILARIWADVLKVERVGRHDHFFELGGHSLLAVSLMERMRQAGLSADVRVLFGQPTLAALAAAVGEGNEVQVPANVIAPDCRRITPQLLPLADLDQAAIDRIVASVPGGVANVQDIYPLAPLQEGILYHHLTAEQGDPYVLQSLFEMAGRERLNAFIDALQSVVDRHDILRTAVLWQGLEAPMQVVWRQARLYLEQVELDPADGDIVEQLHQRFDSQHLRLDLTQAPLMRLVFAEDSANQRWVAMLLFHHMAMDHTAMEVVHHDMQAHLLGLADQLGSPVPYRNYVAQARLGVSREAHEAFFREMLGDVDEPTLPFGLLHVQEAARDIEERSLALESRLDLRLRAQARQLGVSAASLVHLAWAQVVGQVSGKQDVVFGTVLMGRLQAGEGADRALGMFINTLPLRVSLGGQGARAGVKATHARLTALLGHEHASLALAQRCSGVAAPAPLFSALLNYRHSAVGSVSEQTVEAWQGIRILGGEERTNYPLTLNVDDLGEGFKLNVQVSAEVGAMQVCTYMATALEQLLDALEQDPEAPLSGLSILPAAERERLLVGFNDTALEYPQAQTIHGLFEAQVASTPDALAVVHEDRKLSYRELNEQANRLAHALRKQGVQPDSRVGICVERGAEMVVGLLAILKAGGAYVPLDPAYPAERIAYMLQDSAPAVVLAQDATRELLAGVSVPVINLDQGTWQDESVQNPEVPDLTSAHLAYLIYTSGSTGLPKGVMIEHRNTVNFLSWAHKAFDNAALAKTLFSTSLNFDLAVYECFAPLTSGGSIEVVKNVLELQHGEHDIGLINTVPSALKALLEVDGLPGSVHTVNVAGEALKRSLVESLFEKTGVQRLCNLYGPSETTTYSSWVAMDREEGFAPHIGKPVGNTQFYLLDEQQQPVPLGVPGEIYIGGAGVARGYLNRDDLTAERFLPDPFSQDKTARMYRTGDLGRYLADGNIEYLGRNDDQVKIRGFRIELGEIDARLAKHPAIHEAVVTAREDVPGDKRLVAYYTLAEGQASLEIDSLRGWLMGQLPAYMVPVAYVPLDALPLTPNGKLDRKALPAPDGNALINRGYEAPQGETEIALAEIWQQLLGVAQVGRHDHFFELGGHSLLAVSLMERMRQEGLEADVKTLFEHPTLSEYAATTERMEIVL</sequence>
<feature type="domain" description="Carrier" evidence="5">
    <location>
        <begin position="4217"/>
        <end position="4291"/>
    </location>
</feature>
<dbReference type="InterPro" id="IPR045851">
    <property type="entry name" value="AMP-bd_C_sf"/>
</dbReference>
<accession>A0A1H1Y5R9</accession>
<dbReference type="Pfam" id="PF13193">
    <property type="entry name" value="AMP-binding_C"/>
    <property type="match status" value="5"/>
</dbReference>
<evidence type="ECO:0000256" key="3">
    <source>
        <dbReference type="ARBA" id="ARBA00022450"/>
    </source>
</evidence>
<feature type="domain" description="Carrier" evidence="5">
    <location>
        <begin position="5290"/>
        <end position="5364"/>
    </location>
</feature>
<dbReference type="RefSeq" id="WP_090208467.1">
    <property type="nucleotide sequence ID" value="NZ_LT629777.1"/>
</dbReference>
<dbReference type="InterPro" id="IPR025110">
    <property type="entry name" value="AMP-bd_C"/>
</dbReference>
<evidence type="ECO:0000313" key="6">
    <source>
        <dbReference type="EMBL" id="SDT16773.1"/>
    </source>
</evidence>
<dbReference type="Gene3D" id="3.30.300.30">
    <property type="match status" value="5"/>
</dbReference>
<evidence type="ECO:0000256" key="2">
    <source>
        <dbReference type="ARBA" id="ARBA00006432"/>
    </source>
</evidence>
<comment type="cofactor">
    <cofactor evidence="1">
        <name>pantetheine 4'-phosphate</name>
        <dbReference type="ChEBI" id="CHEBI:47942"/>
    </cofactor>
</comment>
<dbReference type="Gene3D" id="3.40.50.980">
    <property type="match status" value="8"/>
</dbReference>
<dbReference type="PROSITE" id="PS00012">
    <property type="entry name" value="PHOSPHOPANTETHEINE"/>
    <property type="match status" value="2"/>
</dbReference>
<evidence type="ECO:0000313" key="7">
    <source>
        <dbReference type="Proteomes" id="UP000199524"/>
    </source>
</evidence>
<dbReference type="InterPro" id="IPR023213">
    <property type="entry name" value="CAT-like_dom_sf"/>
</dbReference>
<dbReference type="Pfam" id="PF00550">
    <property type="entry name" value="PP-binding"/>
    <property type="match status" value="5"/>
</dbReference>
<dbReference type="CDD" id="cd17643">
    <property type="entry name" value="A_NRPS_Cytc1-like"/>
    <property type="match status" value="1"/>
</dbReference>
<evidence type="ECO:0000259" key="5">
    <source>
        <dbReference type="PROSITE" id="PS50075"/>
    </source>
</evidence>
<dbReference type="FunFam" id="1.10.1200.10:FF:000005">
    <property type="entry name" value="Nonribosomal peptide synthetase 1"/>
    <property type="match status" value="5"/>
</dbReference>
<dbReference type="NCBIfam" id="TIGR01733">
    <property type="entry name" value="AA-adenyl-dom"/>
    <property type="match status" value="5"/>
</dbReference>
<reference evidence="7" key="1">
    <citation type="submission" date="2016-10" db="EMBL/GenBank/DDBJ databases">
        <authorList>
            <person name="Varghese N."/>
            <person name="Submissions S."/>
        </authorList>
    </citation>
    <scope>NUCLEOTIDE SEQUENCE [LARGE SCALE GENOMIC DNA]</scope>
    <source>
        <strain evidence="7">ATCC 23835</strain>
    </source>
</reference>
<dbReference type="NCBIfam" id="NF003417">
    <property type="entry name" value="PRK04813.1"/>
    <property type="match status" value="5"/>
</dbReference>
<keyword evidence="7" id="KW-1185">Reference proteome</keyword>
<keyword evidence="4" id="KW-0597">Phosphoprotein</keyword>
<dbReference type="Gene3D" id="3.30.559.10">
    <property type="entry name" value="Chloramphenicol acetyltransferase-like domain"/>
    <property type="match status" value="5"/>
</dbReference>
<dbReference type="GeneID" id="300209150"/>
<dbReference type="FunFam" id="3.40.50.980:FF:000002">
    <property type="entry name" value="Enterobactin synthetase component F"/>
    <property type="match status" value="1"/>
</dbReference>
<dbReference type="InterPro" id="IPR000873">
    <property type="entry name" value="AMP-dep_synth/lig_dom"/>
</dbReference>
<dbReference type="GO" id="GO:0031177">
    <property type="term" value="F:phosphopantetheine binding"/>
    <property type="evidence" value="ECO:0007669"/>
    <property type="project" value="InterPro"/>
</dbReference>
<dbReference type="PROSITE" id="PS00455">
    <property type="entry name" value="AMP_BINDING"/>
    <property type="match status" value="5"/>
</dbReference>
<feature type="domain" description="Carrier" evidence="5">
    <location>
        <begin position="973"/>
        <end position="1047"/>
    </location>
</feature>
<dbReference type="Proteomes" id="UP000199524">
    <property type="component" value="Chromosome I"/>
</dbReference>
<feature type="domain" description="Carrier" evidence="5">
    <location>
        <begin position="2071"/>
        <end position="2145"/>
    </location>
</feature>
<dbReference type="SUPFAM" id="SSF52777">
    <property type="entry name" value="CoA-dependent acyltransferases"/>
    <property type="match status" value="10"/>
</dbReference>
<dbReference type="FunFam" id="3.30.559.30:FF:000028">
    <property type="entry name" value="Non-ribosomal peptide synthetase OfaC"/>
    <property type="match status" value="1"/>
</dbReference>
<protein>
    <submittedName>
        <fullName evidence="6">Amino acid adenylation domain-containing protein</fullName>
    </submittedName>
</protein>
<dbReference type="GO" id="GO:0003824">
    <property type="term" value="F:catalytic activity"/>
    <property type="evidence" value="ECO:0007669"/>
    <property type="project" value="InterPro"/>
</dbReference>